<feature type="non-terminal residue" evidence="9">
    <location>
        <position position="597"/>
    </location>
</feature>
<evidence type="ECO:0000313" key="10">
    <source>
        <dbReference type="Proteomes" id="UP000002009"/>
    </source>
</evidence>
<dbReference type="KEGG" id="mis:MICPUN_82674"/>
<dbReference type="AlphaFoldDB" id="C1E845"/>
<evidence type="ECO:0000256" key="1">
    <source>
        <dbReference type="ARBA" id="ARBA00012552"/>
    </source>
</evidence>
<evidence type="ECO:0000256" key="5">
    <source>
        <dbReference type="ARBA" id="ARBA00022884"/>
    </source>
</evidence>
<dbReference type="RefSeq" id="XP_002502830.1">
    <property type="nucleotide sequence ID" value="XM_002502784.1"/>
</dbReference>
<keyword evidence="4" id="KW-0067">ATP-binding</keyword>
<keyword evidence="3" id="KW-0378">Hydrolase</keyword>
<sequence length="597" mass="64206">MRPHASVTPEQAAAGAAALARRIASDPALAEIQRKRAALPVDEFKGQILDAVARNQVVLVAGATGCGKTTQVPQYLIDDAWGNGRGATIMCTQPRRISAVTVSERVANERGENIGAGSVGYQIRLETKASADCALMFCTNGVLLRRLTSPGADKMLESLSHIVIDELHERDLFADFLTIVLRGVLARHRHLRLVLMSATVREDLFSDYFGGCPVIRVPGYTHPVADYHLEDILSLVGYGGGGGGGVHDFVYAATADPDSPEGQAVQAATLDAAEDEIRRLSAMENASAQMSQYQIQADPDEVDLQLAQELIHWILTHRAGEMQTAHGGPAGAVLVFLPGWNEISQLRDNMAADPRFSDGTTLVLPLHSMVPPQDQKRVFQRPPRGVRKVVLATNIAETAVTIDDVVFVVDSGRLKEKSYDAHTGVSTLQAAWISRASAQQRRGRAGRVRPGECYRLYSTARMSSFADFQLPEMQRSPLEELCLQVRMLAEASSLGGERGGGAAAVGMGQGSTAEFLLQAVEPPIPQAISQAVALLQDIGAMKDDEGLTRLGRHLGEMPVHPRVGKMLLYATLLGVLDPVLTVACASAYRSPFVVSVD</sequence>
<dbReference type="Pfam" id="PF00270">
    <property type="entry name" value="DEAD"/>
    <property type="match status" value="1"/>
</dbReference>
<evidence type="ECO:0000259" key="8">
    <source>
        <dbReference type="PROSITE" id="PS51194"/>
    </source>
</evidence>
<evidence type="ECO:0000256" key="4">
    <source>
        <dbReference type="ARBA" id="ARBA00022840"/>
    </source>
</evidence>
<dbReference type="EC" id="3.6.4.13" evidence="1"/>
<dbReference type="InterPro" id="IPR014001">
    <property type="entry name" value="Helicase_ATP-bd"/>
</dbReference>
<dbReference type="GO" id="GO:0005524">
    <property type="term" value="F:ATP binding"/>
    <property type="evidence" value="ECO:0007669"/>
    <property type="project" value="UniProtKB-KW"/>
</dbReference>
<dbReference type="STRING" id="296587.C1E845"/>
<dbReference type="eggNOG" id="KOG0920">
    <property type="taxonomic scope" value="Eukaryota"/>
</dbReference>
<dbReference type="FunFam" id="3.40.50.300:FF:000526">
    <property type="entry name" value="DExH-box ATP-dependent RNA helicase DExH3"/>
    <property type="match status" value="1"/>
</dbReference>
<proteinExistence type="inferred from homology"/>
<comment type="similarity">
    <text evidence="6">Belongs to the DExH box helicase family.</text>
</comment>
<evidence type="ECO:0000259" key="7">
    <source>
        <dbReference type="PROSITE" id="PS51192"/>
    </source>
</evidence>
<dbReference type="PROSITE" id="PS51194">
    <property type="entry name" value="HELICASE_CTER"/>
    <property type="match status" value="1"/>
</dbReference>
<dbReference type="InterPro" id="IPR048333">
    <property type="entry name" value="HA2_WH"/>
</dbReference>
<dbReference type="PROSITE" id="PS51192">
    <property type="entry name" value="HELICASE_ATP_BIND_1"/>
    <property type="match status" value="1"/>
</dbReference>
<gene>
    <name evidence="9" type="ORF">MICPUN_82674</name>
</gene>
<dbReference type="PANTHER" id="PTHR18934:SF213">
    <property type="entry name" value="3'-5' RNA HELICASE YTHDC2"/>
    <property type="match status" value="1"/>
</dbReference>
<dbReference type="InterPro" id="IPR007502">
    <property type="entry name" value="Helicase-assoc_dom"/>
</dbReference>
<dbReference type="OMA" id="HWILTHR"/>
<dbReference type="CDD" id="cd17917">
    <property type="entry name" value="DEXHc_RHA-like"/>
    <property type="match status" value="1"/>
</dbReference>
<dbReference type="Pfam" id="PF04408">
    <property type="entry name" value="WHD_HA2"/>
    <property type="match status" value="1"/>
</dbReference>
<keyword evidence="2" id="KW-0547">Nucleotide-binding</keyword>
<dbReference type="PROSITE" id="PS00690">
    <property type="entry name" value="DEAH_ATP_HELICASE"/>
    <property type="match status" value="1"/>
</dbReference>
<organism evidence="9 10">
    <name type="scientific">Micromonas commoda (strain RCC299 / NOUM17 / CCMP2709)</name>
    <name type="common">Picoplanktonic green alga</name>
    <dbReference type="NCBI Taxonomy" id="296587"/>
    <lineage>
        <taxon>Eukaryota</taxon>
        <taxon>Viridiplantae</taxon>
        <taxon>Chlorophyta</taxon>
        <taxon>Mamiellophyceae</taxon>
        <taxon>Mamiellales</taxon>
        <taxon>Mamiellaceae</taxon>
        <taxon>Micromonas</taxon>
    </lineage>
</organism>
<dbReference type="SMART" id="SM00490">
    <property type="entry name" value="HELICc"/>
    <property type="match status" value="1"/>
</dbReference>
<dbReference type="InterPro" id="IPR011545">
    <property type="entry name" value="DEAD/DEAH_box_helicase_dom"/>
</dbReference>
<dbReference type="InParanoid" id="C1E845"/>
<dbReference type="SMART" id="SM00847">
    <property type="entry name" value="HA2"/>
    <property type="match status" value="1"/>
</dbReference>
<dbReference type="Pfam" id="PF21010">
    <property type="entry name" value="HA2_C"/>
    <property type="match status" value="1"/>
</dbReference>
<dbReference type="EMBL" id="CP001327">
    <property type="protein sequence ID" value="ACO64088.1"/>
    <property type="molecule type" value="Genomic_DNA"/>
</dbReference>
<dbReference type="SUPFAM" id="SSF52540">
    <property type="entry name" value="P-loop containing nucleoside triphosphate hydrolases"/>
    <property type="match status" value="1"/>
</dbReference>
<dbReference type="PANTHER" id="PTHR18934">
    <property type="entry name" value="ATP-DEPENDENT RNA HELICASE"/>
    <property type="match status" value="1"/>
</dbReference>
<evidence type="ECO:0000256" key="3">
    <source>
        <dbReference type="ARBA" id="ARBA00022801"/>
    </source>
</evidence>
<dbReference type="SMART" id="SM00487">
    <property type="entry name" value="DEXDc"/>
    <property type="match status" value="1"/>
</dbReference>
<feature type="domain" description="Helicase C-terminal" evidence="8">
    <location>
        <begin position="310"/>
        <end position="489"/>
    </location>
</feature>
<dbReference type="Gene3D" id="1.20.120.1080">
    <property type="match status" value="1"/>
</dbReference>
<dbReference type="Pfam" id="PF00271">
    <property type="entry name" value="Helicase_C"/>
    <property type="match status" value="1"/>
</dbReference>
<dbReference type="GeneID" id="8244118"/>
<dbReference type="Gene3D" id="3.40.50.300">
    <property type="entry name" value="P-loop containing nucleotide triphosphate hydrolases"/>
    <property type="match status" value="2"/>
</dbReference>
<reference evidence="9 10" key="1">
    <citation type="journal article" date="2009" name="Science">
        <title>Green evolution and dynamic adaptations revealed by genomes of the marine picoeukaryotes Micromonas.</title>
        <authorList>
            <person name="Worden A.Z."/>
            <person name="Lee J.H."/>
            <person name="Mock T."/>
            <person name="Rouze P."/>
            <person name="Simmons M.P."/>
            <person name="Aerts A.L."/>
            <person name="Allen A.E."/>
            <person name="Cuvelier M.L."/>
            <person name="Derelle E."/>
            <person name="Everett M.V."/>
            <person name="Foulon E."/>
            <person name="Grimwood J."/>
            <person name="Gundlach H."/>
            <person name="Henrissat B."/>
            <person name="Napoli C."/>
            <person name="McDonald S.M."/>
            <person name="Parker M.S."/>
            <person name="Rombauts S."/>
            <person name="Salamov A."/>
            <person name="Von Dassow P."/>
            <person name="Badger J.H."/>
            <person name="Coutinho P.M."/>
            <person name="Demir E."/>
            <person name="Dubchak I."/>
            <person name="Gentemann C."/>
            <person name="Eikrem W."/>
            <person name="Gready J.E."/>
            <person name="John U."/>
            <person name="Lanier W."/>
            <person name="Lindquist E.A."/>
            <person name="Lucas S."/>
            <person name="Mayer K.F."/>
            <person name="Moreau H."/>
            <person name="Not F."/>
            <person name="Otillar R."/>
            <person name="Panaud O."/>
            <person name="Pangilinan J."/>
            <person name="Paulsen I."/>
            <person name="Piegu B."/>
            <person name="Poliakov A."/>
            <person name="Robbens S."/>
            <person name="Schmutz J."/>
            <person name="Toulza E."/>
            <person name="Wyss T."/>
            <person name="Zelensky A."/>
            <person name="Zhou K."/>
            <person name="Armbrust E.V."/>
            <person name="Bhattacharya D."/>
            <person name="Goodenough U.W."/>
            <person name="Van de Peer Y."/>
            <person name="Grigoriev I.V."/>
        </authorList>
    </citation>
    <scope>NUCLEOTIDE SEQUENCE [LARGE SCALE GENOMIC DNA]</scope>
    <source>
        <strain evidence="10">RCC299 / NOUM17</strain>
    </source>
</reference>
<evidence type="ECO:0000313" key="9">
    <source>
        <dbReference type="EMBL" id="ACO64088.1"/>
    </source>
</evidence>
<evidence type="ECO:0000256" key="6">
    <source>
        <dbReference type="ARBA" id="ARBA00060772"/>
    </source>
</evidence>
<accession>C1E845</accession>
<keyword evidence="10" id="KW-1185">Reference proteome</keyword>
<protein>
    <recommendedName>
        <fullName evidence="1">RNA helicase</fullName>
        <ecNumber evidence="1">3.6.4.13</ecNumber>
    </recommendedName>
</protein>
<name>C1E845_MICCC</name>
<dbReference type="InterPro" id="IPR002464">
    <property type="entry name" value="DNA/RNA_helicase_DEAH_CS"/>
</dbReference>
<dbReference type="InterPro" id="IPR027417">
    <property type="entry name" value="P-loop_NTPase"/>
</dbReference>
<dbReference type="InterPro" id="IPR001650">
    <property type="entry name" value="Helicase_C-like"/>
</dbReference>
<evidence type="ECO:0000256" key="2">
    <source>
        <dbReference type="ARBA" id="ARBA00022741"/>
    </source>
</evidence>
<keyword evidence="5" id="KW-0694">RNA-binding</keyword>
<dbReference type="Proteomes" id="UP000002009">
    <property type="component" value="Chromosome 6"/>
</dbReference>
<feature type="domain" description="Helicase ATP-binding" evidence="7">
    <location>
        <begin position="49"/>
        <end position="218"/>
    </location>
</feature>
<dbReference type="OrthoDB" id="5600252at2759"/>
<dbReference type="GO" id="GO:0003723">
    <property type="term" value="F:RNA binding"/>
    <property type="evidence" value="ECO:0007669"/>
    <property type="project" value="UniProtKB-KW"/>
</dbReference>
<dbReference type="GO" id="GO:0016787">
    <property type="term" value="F:hydrolase activity"/>
    <property type="evidence" value="ECO:0007669"/>
    <property type="project" value="UniProtKB-KW"/>
</dbReference>
<dbReference type="CDD" id="cd18791">
    <property type="entry name" value="SF2_C_RHA"/>
    <property type="match status" value="1"/>
</dbReference>
<dbReference type="GO" id="GO:0003724">
    <property type="term" value="F:RNA helicase activity"/>
    <property type="evidence" value="ECO:0007669"/>
    <property type="project" value="UniProtKB-EC"/>
</dbReference>